<dbReference type="EMBL" id="CP096021">
    <property type="protein sequence ID" value="UPM44595.1"/>
    <property type="molecule type" value="Genomic_DNA"/>
</dbReference>
<dbReference type="RefSeq" id="WP_247995249.1">
    <property type="nucleotide sequence ID" value="NZ_CP096021.1"/>
</dbReference>
<evidence type="ECO:0000256" key="1">
    <source>
        <dbReference type="SAM" id="MobiDB-lite"/>
    </source>
</evidence>
<dbReference type="AlphaFoldDB" id="A0A8U0A5Z6"/>
<evidence type="ECO:0000313" key="3">
    <source>
        <dbReference type="Proteomes" id="UP000831768"/>
    </source>
</evidence>
<sequence>MTANSNLDEHSSEDEPRQEFRNVDRREYLKAIGALGVSGLVGTDSVMAGATGEVTNAGFASALTRYDLTNHGLGNAQTDTPPFMPRLKTHEGRQYYAYWTHAGQLVVTARDLPDGEWERNRTGIEIDARNGHWTPSVGIGPDGHVFLSYNTRDSTIRWRRSTHPEDIGLFGAEREGMTGQNESSVTYLEFTRLLDGTLLAGYRDGQSGAGNWILNRWNPRAEAWEPVHHPLIDGAWNGNEYNSYMWNLVQSDDGMLHYFFCWRETGNVQTNGDLSYARSTDGSETWEKSDGSRYDLPITYGSAEIVDPIPENSNLINQGWASYDPRNNAPHVAYYRDDENDFTQVFHASLDDGEWVTEAATDRTTNVRLGGPGVVASPIGRMGIVVGDDGDVHILTRDFENGSWPLLVEKLDGEWQTSVLYKRNVAWSDVHIDPHRWRTDRVLSFVDHQQNVGDVPWSTHSLLGITDVDVDTLDRTHRSISLSSEKPDELTTYVSTGLANGPVIADGTSFEDTSVALAITETTVPATPVYARAIATIESADGLAAVRVKIDGKHGTTHGESTEVTGEHQTGTTEWTKVTQAFRAGVITAQVASPNKSSVQVSAVNLQLGYHDPTPYENTVAPTRGASE</sequence>
<proteinExistence type="predicted"/>
<feature type="region of interest" description="Disordered" evidence="1">
    <location>
        <begin position="1"/>
        <end position="22"/>
    </location>
</feature>
<organism evidence="2 3">
    <name type="scientific">Halocatena salina</name>
    <dbReference type="NCBI Taxonomy" id="2934340"/>
    <lineage>
        <taxon>Archaea</taxon>
        <taxon>Methanobacteriati</taxon>
        <taxon>Methanobacteriota</taxon>
        <taxon>Stenosarchaea group</taxon>
        <taxon>Halobacteria</taxon>
        <taxon>Halobacteriales</taxon>
        <taxon>Natronomonadaceae</taxon>
        <taxon>Halocatena</taxon>
    </lineage>
</organism>
<dbReference type="KEGG" id="haad:MW046_16220"/>
<keyword evidence="3" id="KW-1185">Reference proteome</keyword>
<gene>
    <name evidence="2" type="ORF">MW046_16220</name>
</gene>
<feature type="compositionally biased region" description="Basic and acidic residues" evidence="1">
    <location>
        <begin position="7"/>
        <end position="22"/>
    </location>
</feature>
<dbReference type="Proteomes" id="UP000831768">
    <property type="component" value="Plasmid unnamed2"/>
</dbReference>
<geneLocation type="plasmid" evidence="2 3">
    <name>unnamed2</name>
</geneLocation>
<accession>A0A8U0A5Z6</accession>
<protein>
    <submittedName>
        <fullName evidence="2">BNR repeat-containing protein</fullName>
    </submittedName>
</protein>
<dbReference type="Pfam" id="PF15892">
    <property type="entry name" value="BNR_4"/>
    <property type="match status" value="1"/>
</dbReference>
<reference evidence="2" key="1">
    <citation type="submission" date="2022-04" db="EMBL/GenBank/DDBJ databases">
        <title>Halocatena sp. nov., isolated from a salt lake.</title>
        <authorList>
            <person name="Cui H.-L."/>
        </authorList>
    </citation>
    <scope>NUCLEOTIDE SEQUENCE</scope>
    <source>
        <strain evidence="2">AD-1</strain>
        <plasmid evidence="2">unnamed2</plasmid>
    </source>
</reference>
<evidence type="ECO:0000313" key="2">
    <source>
        <dbReference type="EMBL" id="UPM44595.1"/>
    </source>
</evidence>
<name>A0A8U0A5Z6_9EURY</name>
<dbReference type="GeneID" id="71929625"/>
<keyword evidence="2" id="KW-0614">Plasmid</keyword>